<dbReference type="FunFam" id="1.25.40.10:FF:000442">
    <property type="entry name" value="Pentatricopeptide repeat-containing protein At3g49710"/>
    <property type="match status" value="1"/>
</dbReference>
<feature type="repeat" description="PPR" evidence="2">
    <location>
        <begin position="203"/>
        <end position="237"/>
    </location>
</feature>
<reference evidence="3 4" key="1">
    <citation type="journal article" date="2021" name="Nat. Commun.">
        <title>Incipient diploidization of the medicinal plant Perilla within 10,000 years.</title>
        <authorList>
            <person name="Zhang Y."/>
            <person name="Shen Q."/>
            <person name="Leng L."/>
            <person name="Zhang D."/>
            <person name="Chen S."/>
            <person name="Shi Y."/>
            <person name="Ning Z."/>
            <person name="Chen S."/>
        </authorList>
    </citation>
    <scope>NUCLEOTIDE SEQUENCE [LARGE SCALE GENOMIC DNA]</scope>
    <source>
        <strain evidence="4">cv. PC099</strain>
    </source>
</reference>
<dbReference type="Pfam" id="PF20431">
    <property type="entry name" value="E_motif"/>
    <property type="match status" value="1"/>
</dbReference>
<feature type="repeat" description="PPR" evidence="2">
    <location>
        <begin position="71"/>
        <end position="105"/>
    </location>
</feature>
<sequence length="653" mass="72979">MLKEFNGFDLVVHNCLITANLQWGNVVDACQLFEEMPERNKVSWTSLISGLLKHGNVNEAIHYFERNPFSDVFSWTATISGLVQNRLSFRAMSLFKEMLCSGVTPNDITFTSVVKACMELGDFRLGMSVLGLIIKGGYEENVGVLNSLVTFYLRLGFIDSARKTFDRMDQKDVVSWTTILGMYVEMGNLGEARRIFDEMPERNEVTWSAMIARLSQSGNAEEAARLFQQMVEYSFKPNISCYSSVISALASLQALQAGKSIHARVLKIGMDMNVFVGSSLIDLYCKCGDTKDGRMVFDALPEKNVVCWNSMVSGYSSNGQLAEATELFNHIPQKNNISWNSLIAGHLGVEDFGEAFEVFHQMILYGEQPSKSTFSSVLSACASLASLEKGKYAHAKAVKLGFQHDIFVDTALLDMYAKSGGIGSSVKIFKRMLQKNDVAWTAMIQGLAENGFAEESLQLFEEMERTSSVAPNELILLSVLFACSHCGLVDKGLAYFNSMEKVYGVRPHERHYTCVVDMLSRSGRLHEAEKLITSMPYEPEANSWAALLSGCKTYGNEKLAARASEKLSEVAETKPGGYVILSNTYASRGRWVDVMNTRRLMSQKGIKKSGGCSWIELRNQVHTFYSQDETHTQWTQIHWLLQLLNTEFQSPLT</sequence>
<evidence type="ECO:0000313" key="3">
    <source>
        <dbReference type="EMBL" id="KAH6829211.1"/>
    </source>
</evidence>
<name>A0AAD4P7L2_PERFH</name>
<proteinExistence type="predicted"/>
<dbReference type="Gene3D" id="1.25.40.10">
    <property type="entry name" value="Tetratricopeptide repeat domain"/>
    <property type="match status" value="6"/>
</dbReference>
<dbReference type="PROSITE" id="PS51375">
    <property type="entry name" value="PPR"/>
    <property type="match status" value="5"/>
</dbReference>
<comment type="caution">
    <text evidence="3">The sequence shown here is derived from an EMBL/GenBank/DDBJ whole genome shotgun (WGS) entry which is preliminary data.</text>
</comment>
<dbReference type="FunFam" id="1.25.40.10:FF:000090">
    <property type="entry name" value="Pentatricopeptide repeat-containing protein, chloroplastic"/>
    <property type="match status" value="1"/>
</dbReference>
<dbReference type="InterPro" id="IPR046848">
    <property type="entry name" value="E_motif"/>
</dbReference>
<dbReference type="EMBL" id="SDAM02000111">
    <property type="protein sequence ID" value="KAH6829211.1"/>
    <property type="molecule type" value="Genomic_DNA"/>
</dbReference>
<dbReference type="Proteomes" id="UP001190926">
    <property type="component" value="Unassembled WGS sequence"/>
</dbReference>
<dbReference type="InterPro" id="IPR011990">
    <property type="entry name" value="TPR-like_helical_dom_sf"/>
</dbReference>
<feature type="repeat" description="PPR" evidence="2">
    <location>
        <begin position="436"/>
        <end position="470"/>
    </location>
</feature>
<feature type="repeat" description="PPR" evidence="2">
    <location>
        <begin position="172"/>
        <end position="202"/>
    </location>
</feature>
<dbReference type="PANTHER" id="PTHR47926">
    <property type="entry name" value="PENTATRICOPEPTIDE REPEAT-CONTAINING PROTEIN"/>
    <property type="match status" value="1"/>
</dbReference>
<dbReference type="NCBIfam" id="TIGR00756">
    <property type="entry name" value="PPR"/>
    <property type="match status" value="7"/>
</dbReference>
<dbReference type="InterPro" id="IPR046960">
    <property type="entry name" value="PPR_At4g14850-like_plant"/>
</dbReference>
<dbReference type="GO" id="GO:0009451">
    <property type="term" value="P:RNA modification"/>
    <property type="evidence" value="ECO:0007669"/>
    <property type="project" value="InterPro"/>
</dbReference>
<keyword evidence="4" id="KW-1185">Reference proteome</keyword>
<evidence type="ECO:0000256" key="2">
    <source>
        <dbReference type="PROSITE-ProRule" id="PRU00708"/>
    </source>
</evidence>
<gene>
    <name evidence="3" type="ORF">C2S53_011719</name>
</gene>
<feature type="repeat" description="PPR" evidence="2">
    <location>
        <begin position="304"/>
        <end position="338"/>
    </location>
</feature>
<protein>
    <recommendedName>
        <fullName evidence="5">Pentatricopeptide repeat-containing protein</fullName>
    </recommendedName>
</protein>
<dbReference type="Pfam" id="PF13041">
    <property type="entry name" value="PPR_2"/>
    <property type="match status" value="3"/>
</dbReference>
<keyword evidence="1" id="KW-0677">Repeat</keyword>
<dbReference type="InterPro" id="IPR002885">
    <property type="entry name" value="PPR_rpt"/>
</dbReference>
<organism evidence="3 4">
    <name type="scientific">Perilla frutescens var. hirtella</name>
    <name type="common">Perilla citriodora</name>
    <name type="synonym">Perilla setoyensis</name>
    <dbReference type="NCBI Taxonomy" id="608512"/>
    <lineage>
        <taxon>Eukaryota</taxon>
        <taxon>Viridiplantae</taxon>
        <taxon>Streptophyta</taxon>
        <taxon>Embryophyta</taxon>
        <taxon>Tracheophyta</taxon>
        <taxon>Spermatophyta</taxon>
        <taxon>Magnoliopsida</taxon>
        <taxon>eudicotyledons</taxon>
        <taxon>Gunneridae</taxon>
        <taxon>Pentapetalae</taxon>
        <taxon>asterids</taxon>
        <taxon>lamiids</taxon>
        <taxon>Lamiales</taxon>
        <taxon>Lamiaceae</taxon>
        <taxon>Nepetoideae</taxon>
        <taxon>Elsholtzieae</taxon>
        <taxon>Perilla</taxon>
    </lineage>
</organism>
<evidence type="ECO:0000256" key="1">
    <source>
        <dbReference type="ARBA" id="ARBA00022737"/>
    </source>
</evidence>
<accession>A0AAD4P7L2</accession>
<dbReference type="GO" id="GO:0003723">
    <property type="term" value="F:RNA binding"/>
    <property type="evidence" value="ECO:0007669"/>
    <property type="project" value="InterPro"/>
</dbReference>
<dbReference type="Pfam" id="PF01535">
    <property type="entry name" value="PPR"/>
    <property type="match status" value="9"/>
</dbReference>
<dbReference type="PANTHER" id="PTHR47926:SF419">
    <property type="entry name" value="(WILD MALAYSIAN BANANA) HYPOTHETICAL PROTEIN"/>
    <property type="match status" value="1"/>
</dbReference>
<evidence type="ECO:0000313" key="4">
    <source>
        <dbReference type="Proteomes" id="UP001190926"/>
    </source>
</evidence>
<evidence type="ECO:0008006" key="5">
    <source>
        <dbReference type="Google" id="ProtNLM"/>
    </source>
</evidence>
<dbReference type="AlphaFoldDB" id="A0AAD4P7L2"/>